<dbReference type="EMBL" id="JAYMYQ010000001">
    <property type="protein sequence ID" value="KAK7360211.1"/>
    <property type="molecule type" value="Genomic_DNA"/>
</dbReference>
<name>A0AAN9MTA9_CANGL</name>
<sequence>MKASFPDSEAWNRPHVNRLNVEGSSLGNLGRVGFVMVPNGFHRRAVYACIITKIKKSSFIALEWNVVLEHTLCEANQCADWLSKNGSSSNAVSRFGNHVLRS</sequence>
<comment type="caution">
    <text evidence="1">The sequence shown here is derived from an EMBL/GenBank/DDBJ whole genome shotgun (WGS) entry which is preliminary data.</text>
</comment>
<organism evidence="1 2">
    <name type="scientific">Canavalia gladiata</name>
    <name type="common">Sword bean</name>
    <name type="synonym">Dolichos gladiatus</name>
    <dbReference type="NCBI Taxonomy" id="3824"/>
    <lineage>
        <taxon>Eukaryota</taxon>
        <taxon>Viridiplantae</taxon>
        <taxon>Streptophyta</taxon>
        <taxon>Embryophyta</taxon>
        <taxon>Tracheophyta</taxon>
        <taxon>Spermatophyta</taxon>
        <taxon>Magnoliopsida</taxon>
        <taxon>eudicotyledons</taxon>
        <taxon>Gunneridae</taxon>
        <taxon>Pentapetalae</taxon>
        <taxon>rosids</taxon>
        <taxon>fabids</taxon>
        <taxon>Fabales</taxon>
        <taxon>Fabaceae</taxon>
        <taxon>Papilionoideae</taxon>
        <taxon>50 kb inversion clade</taxon>
        <taxon>NPAAA clade</taxon>
        <taxon>indigoferoid/millettioid clade</taxon>
        <taxon>Phaseoleae</taxon>
        <taxon>Canavalia</taxon>
    </lineage>
</organism>
<reference evidence="1 2" key="1">
    <citation type="submission" date="2024-01" db="EMBL/GenBank/DDBJ databases">
        <title>The genomes of 5 underutilized Papilionoideae crops provide insights into root nodulation and disease resistanc.</title>
        <authorList>
            <person name="Jiang F."/>
        </authorList>
    </citation>
    <scope>NUCLEOTIDE SEQUENCE [LARGE SCALE GENOMIC DNA]</scope>
    <source>
        <strain evidence="1">LVBAO_FW01</strain>
        <tissue evidence="1">Leaves</tissue>
    </source>
</reference>
<dbReference type="AlphaFoldDB" id="A0AAN9MTA9"/>
<proteinExistence type="predicted"/>
<evidence type="ECO:0008006" key="3">
    <source>
        <dbReference type="Google" id="ProtNLM"/>
    </source>
</evidence>
<gene>
    <name evidence="1" type="ORF">VNO77_02193</name>
</gene>
<accession>A0AAN9MTA9</accession>
<protein>
    <recommendedName>
        <fullName evidence="3">RNase H type-1 domain-containing protein</fullName>
    </recommendedName>
</protein>
<evidence type="ECO:0000313" key="1">
    <source>
        <dbReference type="EMBL" id="KAK7360211.1"/>
    </source>
</evidence>
<evidence type="ECO:0000313" key="2">
    <source>
        <dbReference type="Proteomes" id="UP001367508"/>
    </source>
</evidence>
<keyword evidence="2" id="KW-1185">Reference proteome</keyword>
<dbReference type="Proteomes" id="UP001367508">
    <property type="component" value="Unassembled WGS sequence"/>
</dbReference>